<name>A0A8X6KPH3_NEPPI</name>
<dbReference type="Proteomes" id="UP000887013">
    <property type="component" value="Unassembled WGS sequence"/>
</dbReference>
<keyword evidence="3" id="KW-1185">Reference proteome</keyword>
<sequence length="56" mass="6884">NRYASEVNVNNWMEERHDVNYIKRHRQTLNDYDHAFKTEYMSRYGDHIKAKIIPNT</sequence>
<feature type="non-terminal residue" evidence="1">
    <location>
        <position position="1"/>
    </location>
</feature>
<evidence type="ECO:0000313" key="1">
    <source>
        <dbReference type="EMBL" id="GFS64333.1"/>
    </source>
</evidence>
<organism evidence="1 3">
    <name type="scientific">Nephila pilipes</name>
    <name type="common">Giant wood spider</name>
    <name type="synonym">Nephila maculata</name>
    <dbReference type="NCBI Taxonomy" id="299642"/>
    <lineage>
        <taxon>Eukaryota</taxon>
        <taxon>Metazoa</taxon>
        <taxon>Ecdysozoa</taxon>
        <taxon>Arthropoda</taxon>
        <taxon>Chelicerata</taxon>
        <taxon>Arachnida</taxon>
        <taxon>Araneae</taxon>
        <taxon>Araneomorphae</taxon>
        <taxon>Entelegynae</taxon>
        <taxon>Araneoidea</taxon>
        <taxon>Nephilidae</taxon>
        <taxon>Nephila</taxon>
    </lineage>
</organism>
<gene>
    <name evidence="2" type="ORF">NPIL_195561</name>
    <name evidence="1" type="ORF">NPIL_57981</name>
</gene>
<protein>
    <submittedName>
        <fullName evidence="1">Uncharacterized protein</fullName>
    </submittedName>
</protein>
<comment type="caution">
    <text evidence="1">The sequence shown here is derived from an EMBL/GenBank/DDBJ whole genome shotgun (WGS) entry which is preliminary data.</text>
</comment>
<reference evidence="1" key="1">
    <citation type="submission" date="2020-08" db="EMBL/GenBank/DDBJ databases">
        <title>Multicomponent nature underlies the extraordinary mechanical properties of spider dragline silk.</title>
        <authorList>
            <person name="Kono N."/>
            <person name="Nakamura H."/>
            <person name="Mori M."/>
            <person name="Yoshida Y."/>
            <person name="Ohtoshi R."/>
            <person name="Malay A.D."/>
            <person name="Moran D.A.P."/>
            <person name="Tomita M."/>
            <person name="Numata K."/>
            <person name="Arakawa K."/>
        </authorList>
    </citation>
    <scope>NUCLEOTIDE SEQUENCE</scope>
</reference>
<proteinExistence type="predicted"/>
<accession>A0A8X6KPH3</accession>
<dbReference type="OrthoDB" id="6420266at2759"/>
<evidence type="ECO:0000313" key="2">
    <source>
        <dbReference type="EMBL" id="GFT17819.1"/>
    </source>
</evidence>
<dbReference type="EMBL" id="BMAW01094234">
    <property type="protein sequence ID" value="GFS64333.1"/>
    <property type="molecule type" value="Genomic_DNA"/>
</dbReference>
<evidence type="ECO:0000313" key="3">
    <source>
        <dbReference type="Proteomes" id="UP000887013"/>
    </source>
</evidence>
<dbReference type="AlphaFoldDB" id="A0A8X6KPH3"/>
<dbReference type="EMBL" id="BMAW01105094">
    <property type="protein sequence ID" value="GFT17819.1"/>
    <property type="molecule type" value="Genomic_DNA"/>
</dbReference>
<feature type="non-terminal residue" evidence="1">
    <location>
        <position position="56"/>
    </location>
</feature>